<dbReference type="Proteomes" id="UP000267804">
    <property type="component" value="Chromosome"/>
</dbReference>
<evidence type="ECO:0000313" key="3">
    <source>
        <dbReference type="Proteomes" id="UP000267804"/>
    </source>
</evidence>
<feature type="region of interest" description="Disordered" evidence="1">
    <location>
        <begin position="1"/>
        <end position="82"/>
    </location>
</feature>
<feature type="compositionally biased region" description="Basic residues" evidence="1">
    <location>
        <begin position="383"/>
        <end position="394"/>
    </location>
</feature>
<feature type="compositionally biased region" description="Low complexity" evidence="1">
    <location>
        <begin position="371"/>
        <end position="382"/>
    </location>
</feature>
<accession>A0A386WD25</accession>
<evidence type="ECO:0000313" key="2">
    <source>
        <dbReference type="EMBL" id="AYF26205.1"/>
    </source>
</evidence>
<feature type="compositionally biased region" description="Low complexity" evidence="1">
    <location>
        <begin position="224"/>
        <end position="248"/>
    </location>
</feature>
<dbReference type="EMBL" id="CP024087">
    <property type="protein sequence ID" value="AYF26205.1"/>
    <property type="molecule type" value="Genomic_DNA"/>
</dbReference>
<feature type="region of interest" description="Disordered" evidence="1">
    <location>
        <begin position="130"/>
        <end position="165"/>
    </location>
</feature>
<dbReference type="KEGG" id="mtua:CSH63_01740"/>
<feature type="region of interest" description="Disordered" evidence="1">
    <location>
        <begin position="185"/>
        <end position="257"/>
    </location>
</feature>
<feature type="compositionally biased region" description="Low complexity" evidence="1">
    <location>
        <begin position="284"/>
        <end position="302"/>
    </location>
</feature>
<dbReference type="AlphaFoldDB" id="A0A386WD25"/>
<organism evidence="2 3">
    <name type="scientific">Micromonospora tulbaghiae</name>
    <dbReference type="NCBI Taxonomy" id="479978"/>
    <lineage>
        <taxon>Bacteria</taxon>
        <taxon>Bacillati</taxon>
        <taxon>Actinomycetota</taxon>
        <taxon>Actinomycetes</taxon>
        <taxon>Micromonosporales</taxon>
        <taxon>Micromonosporaceae</taxon>
        <taxon>Micromonospora</taxon>
    </lineage>
</organism>
<feature type="region of interest" description="Disordered" evidence="1">
    <location>
        <begin position="585"/>
        <end position="619"/>
    </location>
</feature>
<sequence length="619" mass="65148">MRRQAVCPRRARRRRAGRRRAGRRRACGGPACPGRVRWSPGSRKRARRTWNPKACRPRVRGAADRKARRAGPVPASAAARPHQQVVRAAAGRCRSTAPRRRGVRACAVPTVNPALTGRDGDGRRVVPATAAAGNRDARRHRPAGDGPAPAALGRPRDGTGRCPGGTGRWAAGWGGAAYADRCRRTVRPHSQAGRRAGPGERNRPAGRRRAASGAGTVPADPWTGGAARRAGARRVPAGGAARRWATRPGAGGAGRRADVANVGRCPAVLGRWLAGRPDGVAVRRTGRARPAARVARSRVPGAGCPGTRRPRDPAHGRPTGHPPVRAGRPGDVGRARASRQGRVHAVRRGPAGSSRDHAGSARPSPAHAEPGRSSRPRSAPAAARHRRAGRRRDRAGHGRDRSVTAPGRGHGVRRAGVRGARRGSGPGEHRVACPIARRKPPGDRRPGCACRPPGGRAGAGRGAGSRSAPVSSPVGRPGAVRPRGVPSVGRAARAADRGGRPAGARRRPDRAGDPGGRPRRGCRDARAARPAPRGAVRRDRRHPSGTPRARPPARPGTRRVARPTRLSARRVALSVRPDMRHAALSVRPDDRRVGPPFRPGARRVARPGWSGVRRAGTRG</sequence>
<proteinExistence type="predicted"/>
<protein>
    <submittedName>
        <fullName evidence="2">Uncharacterized protein</fullName>
    </submittedName>
</protein>
<evidence type="ECO:0000256" key="1">
    <source>
        <dbReference type="SAM" id="MobiDB-lite"/>
    </source>
</evidence>
<feature type="compositionally biased region" description="Basic residues" evidence="1">
    <location>
        <begin position="42"/>
        <end position="59"/>
    </location>
</feature>
<feature type="compositionally biased region" description="Basic residues" evidence="1">
    <location>
        <begin position="336"/>
        <end position="347"/>
    </location>
</feature>
<feature type="compositionally biased region" description="Basic residues" evidence="1">
    <location>
        <begin position="410"/>
        <end position="421"/>
    </location>
</feature>
<feature type="compositionally biased region" description="Low complexity" evidence="1">
    <location>
        <begin position="144"/>
        <end position="153"/>
    </location>
</feature>
<gene>
    <name evidence="2" type="ORF">CSH63_01740</name>
</gene>
<feature type="region of interest" description="Disordered" evidence="1">
    <location>
        <begin position="284"/>
        <end position="567"/>
    </location>
</feature>
<feature type="compositionally biased region" description="Basic residues" evidence="1">
    <location>
        <begin position="1"/>
        <end position="26"/>
    </location>
</feature>
<reference evidence="2 3" key="1">
    <citation type="submission" date="2017-10" db="EMBL/GenBank/DDBJ databases">
        <title>Integration of genomic and chemical information greatly accelerates assignment of the full stereostructure of myelolactone, a potent inhibitor of myeloma from a marine-derived Micromonospora.</title>
        <authorList>
            <person name="Kim M.C."/>
            <person name="Machado H."/>
            <person name="Jensen P.R."/>
            <person name="Fenical W."/>
        </authorList>
    </citation>
    <scope>NUCLEOTIDE SEQUENCE [LARGE SCALE GENOMIC DNA]</scope>
    <source>
        <strain evidence="2 3">CNY-010</strain>
    </source>
</reference>
<feature type="compositionally biased region" description="Low complexity" evidence="1">
    <location>
        <begin position="464"/>
        <end position="478"/>
    </location>
</feature>
<name>A0A386WD25_9ACTN</name>